<protein>
    <submittedName>
        <fullName evidence="2">FecR domain-containing protein</fullName>
    </submittedName>
</protein>
<organism evidence="2 3">
    <name type="scientific">Aeoliella straminimaris</name>
    <dbReference type="NCBI Taxonomy" id="2954799"/>
    <lineage>
        <taxon>Bacteria</taxon>
        <taxon>Pseudomonadati</taxon>
        <taxon>Planctomycetota</taxon>
        <taxon>Planctomycetia</taxon>
        <taxon>Pirellulales</taxon>
        <taxon>Lacipirellulaceae</taxon>
        <taxon>Aeoliella</taxon>
    </lineage>
</organism>
<gene>
    <name evidence="2" type="ORF">NG895_24725</name>
</gene>
<proteinExistence type="predicted"/>
<evidence type="ECO:0000313" key="2">
    <source>
        <dbReference type="EMBL" id="MCO6047115.1"/>
    </source>
</evidence>
<keyword evidence="3" id="KW-1185">Reference proteome</keyword>
<sequence length="736" mass="80625">MDNQPDNATPDRSALEALLATVALGEATDEQLDQLNDILLRDEKARELTCDFMAGEAVLQRHFQLVDRVATLHGSAHELQDAADLEDGPTDHRSSLRTGPWNLSPKTRGLFWSVGVAACLLLALFVWNGDDDAPQPSDKEVAANESAASQQVGTLVVGVPPQEVLASLEKHRKPVRVGDTISTDDKITFLHFDCGVDVLLMGPAELSVVSPMRAELSKGTLTARVAESAHGFRIDTPNSKVTDLGTEFGVSVDDSGVTDTVVFSGKVAMEYRQLPTAEESRSTIPLHKPSRSQLLTEGNALRVTQEGLAERIVSVTRSDYPLPGTTPAILPDAGPVIRDVWDNLSTRDTSKAYQIVHNGFREDAGAFVDRKYQWNGISAKYGLPRVLRGGDYVMPFCDDKVQDRIQVTVDLARPARLFVLLDNRLSIPGWLRSEFTDTGYDVGIDEDAFSVERSWQQLGEGPGVSLERSCSVWYVDVPNPHPVVLGALDPPIHWRVMYGIVAVPLEEALSTRDEPVANHQPKIGSGLIHRGLLPEPATICEIERGMQYGELMMGLPTANDFGAVKNGLLFRAETLDGLLLPHPDTTVLEGNVAPALNDGLLADSYDDLKHNFWYNGQGRFSIDLKQSTKLQSIRTYSVHWLDRSFQNFTVWGSQSEKMPPVDFETAAGAKGWELIGIVNTDVLDPGGLHASVLSAGEEGIGPYRHLLWVLEYADRSTFLTEIDIFELGTAPARPMP</sequence>
<comment type="caution">
    <text evidence="2">The sequence shown here is derived from an EMBL/GenBank/DDBJ whole genome shotgun (WGS) entry which is preliminary data.</text>
</comment>
<dbReference type="GO" id="GO:0016989">
    <property type="term" value="F:sigma factor antagonist activity"/>
    <property type="evidence" value="ECO:0007669"/>
    <property type="project" value="TreeGrafter"/>
</dbReference>
<dbReference type="Proteomes" id="UP001155241">
    <property type="component" value="Unassembled WGS sequence"/>
</dbReference>
<dbReference type="PANTHER" id="PTHR30273:SF2">
    <property type="entry name" value="PROTEIN FECR"/>
    <property type="match status" value="1"/>
</dbReference>
<dbReference type="InterPro" id="IPR012373">
    <property type="entry name" value="Ferrdict_sens_TM"/>
</dbReference>
<evidence type="ECO:0000259" key="1">
    <source>
        <dbReference type="Pfam" id="PF04773"/>
    </source>
</evidence>
<dbReference type="AlphaFoldDB" id="A0A9X2FDT4"/>
<dbReference type="PANTHER" id="PTHR30273">
    <property type="entry name" value="PERIPLASMIC SIGNAL SENSOR AND SIGMA FACTOR ACTIVATOR FECR-RELATED"/>
    <property type="match status" value="1"/>
</dbReference>
<dbReference type="EMBL" id="JAMXLR010000089">
    <property type="protein sequence ID" value="MCO6047115.1"/>
    <property type="molecule type" value="Genomic_DNA"/>
</dbReference>
<dbReference type="InterPro" id="IPR006860">
    <property type="entry name" value="FecR"/>
</dbReference>
<evidence type="ECO:0000313" key="3">
    <source>
        <dbReference type="Proteomes" id="UP001155241"/>
    </source>
</evidence>
<dbReference type="RefSeq" id="WP_252855228.1">
    <property type="nucleotide sequence ID" value="NZ_JAMXLR010000089.1"/>
</dbReference>
<dbReference type="Gene3D" id="2.60.120.1440">
    <property type="match status" value="1"/>
</dbReference>
<accession>A0A9X2FDT4</accession>
<feature type="domain" description="FecR protein" evidence="1">
    <location>
        <begin position="213"/>
        <end position="267"/>
    </location>
</feature>
<reference evidence="2" key="1">
    <citation type="submission" date="2022-06" db="EMBL/GenBank/DDBJ databases">
        <title>Aeoliella straminimaris, a novel planctomycete from sediments.</title>
        <authorList>
            <person name="Vitorino I.R."/>
            <person name="Lage O.M."/>
        </authorList>
    </citation>
    <scope>NUCLEOTIDE SEQUENCE</scope>
    <source>
        <strain evidence="2">ICT_H6.2</strain>
    </source>
</reference>
<name>A0A9X2FDT4_9BACT</name>
<dbReference type="Pfam" id="PF04773">
    <property type="entry name" value="FecR"/>
    <property type="match status" value="1"/>
</dbReference>